<dbReference type="OMA" id="SCTHEDQ"/>
<gene>
    <name evidence="3" type="ORF">CMU_039310</name>
</gene>
<sequence length="926" mass="105428">MTLPQFPISGLEQWRVHIQNSITSDAIKNGYTKLNILDSLNFEKLSLDSNEMCQHSVMYTSCDIRELAMQCSDENNEYIVMILKLIFHKFLELLKISNDLPEFLSSSNSSKSKEWIRCRTVHVNCHSLPLSTPGDWLNCDDIEHMTHNNADPLYFHDMFYICIPIRLKHSCTHEDQSRESVNIVAQKEMAILLTKQFADLYNHIINMKLKENEYLPLNIDNWAKYYPANSLRVGLFTTLKVSTLHLYRLNPTIFTSPLFIHPLKLNNCSSCSYAWLRKKKFKTDTLVKKIKKQKLDENITSTNNNINTVEAHILALETKNLVFLNGPEVNRNNIIIHRAIKTRINGTSTNNQQPQYVGEIGWPGKTANETIDSKYLIGFSNLDFVAVGVLETDEKSSSPNIDNTSTIENWNQGGEIALKFKGKDLEIVGMVIDDYIIQEKCIDNLDNDTTEGPTILIRLCSKYSVIPYFGLRSLLRFHDSLVYNSSALGIASNNQSKQMNISVHLLCCICKFLTIREFAMFRSICRSHCNRIIFNSYIHEIALEEKDLYLPILGQLYPYLSKAKSIRVLQSQTSSFDNMQLIPPIVIQCLAAYTPRAKKMIFSNHSPANLAKIVSRACGRKPEMIVLTKNVNIVNDDGEEEDEGLNRINLIDNITQEERISRTDQEESAGNSDLVDRNDNINNENIENNVTNNSGNLFDNSEGENNLYNPNTHGTQSEVVSQQLSMPTVPQPSPATTPNIQPHIAELSLPNLIEIHIIGIIESISIIPTSIFRIPATAPFRKLVRYFRDVVSIHEGIVDFYIVRYGIKDRLIPDLTPIDYGILRGPAVLHAIGYKTLQYSQKIWISLFLVGSRNFPYLAKLRFNASMSTPFSRLADSYSRNVNIAVSDVIFYYKDVEIDLSLSPFDYNVRENDTIEVSLRGRSGCQ</sequence>
<protein>
    <recommendedName>
        <fullName evidence="2">Rad60/SUMO-like domain-containing protein</fullName>
    </recommendedName>
</protein>
<evidence type="ECO:0000259" key="2">
    <source>
        <dbReference type="Pfam" id="PF11976"/>
    </source>
</evidence>
<dbReference type="Gene3D" id="3.10.20.90">
    <property type="entry name" value="Phosphatidylinositol 3-kinase Catalytic Subunit, Chain A, domain 1"/>
    <property type="match status" value="1"/>
</dbReference>
<dbReference type="Pfam" id="PF11976">
    <property type="entry name" value="Rad60-SLD"/>
    <property type="match status" value="1"/>
</dbReference>
<dbReference type="VEuPathDB" id="CryptoDB:CMU_039310"/>
<dbReference type="RefSeq" id="XP_002139213.1">
    <property type="nucleotide sequence ID" value="XM_002139177.1"/>
</dbReference>
<feature type="domain" description="Rad60/SUMO-like" evidence="2">
    <location>
        <begin position="859"/>
        <end position="918"/>
    </location>
</feature>
<keyword evidence="4" id="KW-1185">Reference proteome</keyword>
<evidence type="ECO:0000313" key="4">
    <source>
        <dbReference type="Proteomes" id="UP000001460"/>
    </source>
</evidence>
<dbReference type="AlphaFoldDB" id="B6A9H3"/>
<dbReference type="InterPro" id="IPR022617">
    <property type="entry name" value="Rad60/SUMO-like_dom"/>
</dbReference>
<reference evidence="3" key="1">
    <citation type="submission" date="2008-06" db="EMBL/GenBank/DDBJ databases">
        <authorList>
            <person name="Lorenzi H."/>
            <person name="Inman J."/>
            <person name="Miller J."/>
            <person name="Schobel S."/>
            <person name="Amedeo P."/>
            <person name="Caler E.V."/>
            <person name="da Silva J."/>
        </authorList>
    </citation>
    <scope>NUCLEOTIDE SEQUENCE [LARGE SCALE GENOMIC DNA]</scope>
    <source>
        <strain evidence="3">RN66</strain>
    </source>
</reference>
<accession>B6A9H3</accession>
<feature type="compositionally biased region" description="Low complexity" evidence="1">
    <location>
        <begin position="680"/>
        <end position="693"/>
    </location>
</feature>
<evidence type="ECO:0000313" key="3">
    <source>
        <dbReference type="EMBL" id="EEA04864.1"/>
    </source>
</evidence>
<feature type="region of interest" description="Disordered" evidence="1">
    <location>
        <begin position="660"/>
        <end position="704"/>
    </location>
</feature>
<proteinExistence type="predicted"/>
<dbReference type="Proteomes" id="UP000001460">
    <property type="component" value="Unassembled WGS sequence"/>
</dbReference>
<name>B6A9H3_CRYMR</name>
<dbReference type="CDD" id="cd01763">
    <property type="entry name" value="Ubl_SUMO_like"/>
    <property type="match status" value="1"/>
</dbReference>
<dbReference type="SUPFAM" id="SSF54236">
    <property type="entry name" value="Ubiquitin-like"/>
    <property type="match status" value="1"/>
</dbReference>
<dbReference type="EMBL" id="DS989726">
    <property type="protein sequence ID" value="EEA04864.1"/>
    <property type="molecule type" value="Genomic_DNA"/>
</dbReference>
<dbReference type="OrthoDB" id="341994at2759"/>
<evidence type="ECO:0000256" key="1">
    <source>
        <dbReference type="SAM" id="MobiDB-lite"/>
    </source>
</evidence>
<dbReference type="InterPro" id="IPR029071">
    <property type="entry name" value="Ubiquitin-like_domsf"/>
</dbReference>
<organism evidence="3 4">
    <name type="scientific">Cryptosporidium muris (strain RN66)</name>
    <dbReference type="NCBI Taxonomy" id="441375"/>
    <lineage>
        <taxon>Eukaryota</taxon>
        <taxon>Sar</taxon>
        <taxon>Alveolata</taxon>
        <taxon>Apicomplexa</taxon>
        <taxon>Conoidasida</taxon>
        <taxon>Coccidia</taxon>
        <taxon>Eucoccidiorida</taxon>
        <taxon>Eimeriorina</taxon>
        <taxon>Cryptosporidiidae</taxon>
        <taxon>Cryptosporidium</taxon>
    </lineage>
</organism>
<feature type="compositionally biased region" description="Polar residues" evidence="1">
    <location>
        <begin position="694"/>
        <end position="704"/>
    </location>
</feature>
<dbReference type="GeneID" id="6994628"/>